<evidence type="ECO:0000313" key="3">
    <source>
        <dbReference type="Proteomes" id="UP000466024"/>
    </source>
</evidence>
<proteinExistence type="predicted"/>
<evidence type="ECO:0000313" key="2">
    <source>
        <dbReference type="EMBL" id="KAA0016830.1"/>
    </source>
</evidence>
<reference evidence="2 3" key="1">
    <citation type="submission" date="2019-08" db="EMBL/GenBank/DDBJ databases">
        <title>Bioinformatics analysis of the strain L3 and L5.</title>
        <authorList>
            <person name="Li X."/>
        </authorList>
    </citation>
    <scope>NUCLEOTIDE SEQUENCE [LARGE SCALE GENOMIC DNA]</scope>
    <source>
        <strain evidence="2 3">L3</strain>
    </source>
</reference>
<evidence type="ECO:0000259" key="1">
    <source>
        <dbReference type="Pfam" id="PF00905"/>
    </source>
</evidence>
<dbReference type="InterPro" id="IPR001460">
    <property type="entry name" value="PCN-bd_Tpept"/>
</dbReference>
<dbReference type="Gene3D" id="3.40.710.10">
    <property type="entry name" value="DD-peptidase/beta-lactamase superfamily"/>
    <property type="match status" value="1"/>
</dbReference>
<dbReference type="AlphaFoldDB" id="A0A640WCI0"/>
<dbReference type="SUPFAM" id="SSF56601">
    <property type="entry name" value="beta-lactamase/transpeptidase-like"/>
    <property type="match status" value="1"/>
</dbReference>
<feature type="domain" description="Penicillin-binding protein transpeptidase" evidence="1">
    <location>
        <begin position="104"/>
        <end position="307"/>
    </location>
</feature>
<protein>
    <submittedName>
        <fullName evidence="2">Class D beta-lactamase</fullName>
    </submittedName>
</protein>
<keyword evidence="3" id="KW-1185">Reference proteome</keyword>
<dbReference type="GO" id="GO:0008658">
    <property type="term" value="F:penicillin binding"/>
    <property type="evidence" value="ECO:0007669"/>
    <property type="project" value="InterPro"/>
</dbReference>
<gene>
    <name evidence="2" type="ORF">F0A16_15125</name>
</gene>
<accession>A0A640WCI0</accession>
<dbReference type="InterPro" id="IPR012338">
    <property type="entry name" value="Beta-lactam/transpept-like"/>
</dbReference>
<name>A0A640WCI0_9GAMM</name>
<dbReference type="EMBL" id="VTPX01000009">
    <property type="protein sequence ID" value="KAA0016830.1"/>
    <property type="molecule type" value="Genomic_DNA"/>
</dbReference>
<organism evidence="2 3">
    <name type="scientific">Salinicola corii</name>
    <dbReference type="NCBI Taxonomy" id="2606937"/>
    <lineage>
        <taxon>Bacteria</taxon>
        <taxon>Pseudomonadati</taxon>
        <taxon>Pseudomonadota</taxon>
        <taxon>Gammaproteobacteria</taxon>
        <taxon>Oceanospirillales</taxon>
        <taxon>Halomonadaceae</taxon>
        <taxon>Salinicola</taxon>
    </lineage>
</organism>
<sequence>MLWSPPYGTISTSTKRSMILMKMELDMKPEVISFSFKKWIGLLAICMPIVSACAIEQPRDANPVAKEMVQEASGCELMPDRDRSTIVIYVPSSETKLVCNAPRSRERFIPASTYKIPHSLIALEVGAVDDENQKFQWDGRGRGVDAWNTNTSMADAVSASTVWVFQEIADKIGQPREQEWVEKLEYGNANVGSADDLRHFWLRGPLKISAEEQVAFLQRLHNGQLNADASSMTRTIRMIQSGQAKDGSIIYGKTGAMLPIDDEGFLRSDTPGLLPNATERTGWFVGWIERPVESGGPVYFALNLDLELPNTMRARTKATYALLKSNGFPVPNAIDKD</sequence>
<dbReference type="Proteomes" id="UP000466024">
    <property type="component" value="Unassembled WGS sequence"/>
</dbReference>
<dbReference type="Pfam" id="PF00905">
    <property type="entry name" value="Transpeptidase"/>
    <property type="match status" value="1"/>
</dbReference>
<comment type="caution">
    <text evidence="2">The sequence shown here is derived from an EMBL/GenBank/DDBJ whole genome shotgun (WGS) entry which is preliminary data.</text>
</comment>